<proteinExistence type="predicted"/>
<dbReference type="OrthoDB" id="10037468at2759"/>
<feature type="region of interest" description="Disordered" evidence="2">
    <location>
        <begin position="1727"/>
        <end position="1862"/>
    </location>
</feature>
<feature type="coiled-coil region" evidence="1">
    <location>
        <begin position="169"/>
        <end position="300"/>
    </location>
</feature>
<reference evidence="4" key="1">
    <citation type="submission" date="2025-08" db="UniProtKB">
        <authorList>
            <consortium name="RefSeq"/>
        </authorList>
    </citation>
    <scope>IDENTIFICATION</scope>
    <source>
        <tissue evidence="4">Gonads</tissue>
    </source>
</reference>
<feature type="compositionally biased region" description="Basic and acidic residues" evidence="2">
    <location>
        <begin position="1122"/>
        <end position="1133"/>
    </location>
</feature>
<dbReference type="Proteomes" id="UP000085678">
    <property type="component" value="Unplaced"/>
</dbReference>
<feature type="region of interest" description="Disordered" evidence="2">
    <location>
        <begin position="528"/>
        <end position="579"/>
    </location>
</feature>
<feature type="compositionally biased region" description="Basic and acidic residues" evidence="2">
    <location>
        <begin position="1756"/>
        <end position="1765"/>
    </location>
</feature>
<feature type="compositionally biased region" description="Low complexity" evidence="2">
    <location>
        <begin position="485"/>
        <end position="498"/>
    </location>
</feature>
<evidence type="ECO:0000313" key="4">
    <source>
        <dbReference type="RefSeq" id="XP_013417597.1"/>
    </source>
</evidence>
<feature type="region of interest" description="Disordered" evidence="2">
    <location>
        <begin position="1310"/>
        <end position="1348"/>
    </location>
</feature>
<dbReference type="STRING" id="7574.A0A1S3K513"/>
<protein>
    <submittedName>
        <fullName evidence="4">Uncharacterized protein LOC106178794 isoform X1</fullName>
    </submittedName>
</protein>
<evidence type="ECO:0000256" key="2">
    <source>
        <dbReference type="SAM" id="MobiDB-lite"/>
    </source>
</evidence>
<feature type="compositionally biased region" description="Polar residues" evidence="2">
    <location>
        <begin position="777"/>
        <end position="788"/>
    </location>
</feature>
<feature type="compositionally biased region" description="Polar residues" evidence="2">
    <location>
        <begin position="1332"/>
        <end position="1345"/>
    </location>
</feature>
<organism evidence="3 4">
    <name type="scientific">Lingula anatina</name>
    <name type="common">Brachiopod</name>
    <name type="synonym">Lingula unguis</name>
    <dbReference type="NCBI Taxonomy" id="7574"/>
    <lineage>
        <taxon>Eukaryota</taxon>
        <taxon>Metazoa</taxon>
        <taxon>Spiralia</taxon>
        <taxon>Lophotrochozoa</taxon>
        <taxon>Brachiopoda</taxon>
        <taxon>Linguliformea</taxon>
        <taxon>Lingulata</taxon>
        <taxon>Lingulida</taxon>
        <taxon>Linguloidea</taxon>
        <taxon>Lingulidae</taxon>
        <taxon>Lingula</taxon>
    </lineage>
</organism>
<dbReference type="PANTHER" id="PTHR37915:SF3">
    <property type="match status" value="1"/>
</dbReference>
<sequence>METIFEDDFDLDPLLQPAMEAMSYVGSINILDRGDSPAQLVLDKNARSFAQRMADDTKEELEKVMKRVDHIYGTYEYGEALMEGAGKNNMEYLSDIMELEELLRDTVKKRKYQQQVTIFVVGYKNVSDQRLKLLQQVNEFFIENSSTFDEEDLRKGSPDIDLDEVAVKITDSLNTAAELTQRISDLNKEMVEYLTNYAQAKAGNKGRKKLEKALNMAKEDIVTLSEKLMAAQTDLEEKEDKMQQLFKQIEIKTMEATRYKTAAEVAKRNAAGTEALQEELGKKNAELEELKKLVKDMEFEAAQNAYAKEKSDTRLMEAAQANKSDQIQEEIQKAQLSADATKREETAVVLEWKISKPDLQQLYEKQISDLVKYHQEEIDQLKKQHEAEIRKLTAELEGLVRTNTTASEAARLAKQKVEQQQQLLEQQKQQLDQQILLHQQQQQQFEQERQKEQTVSSLQPPEIVTEKSDDYESAQSDVDAESKLSRQSTRQRSLSASLLGRTRPKDSFVEVVKRSLTDTEHYMNELSRMLSKDSSKVSNKSSGGKKSGAKSRQTSRTDTREEGEAEETSQSRAKSTLEPVQEVTVEFEDAPDLRNEEAWSNIPVQQLPGRFLQYRQLTKKKLDEIEEQMRVNTVKTQKKVNTLKAQFQEHKSKWEQERNILVQQVDQAQRLQTEAEKEADSAMTQLEDFINEQEQLELQETEKQKLSAEKPQAAAAEAPSEQDLQALLQQTDDAKIRNSAAAGRVSTMDNGSRAEVPALTPLPLQEVSKETEEESVNDQTAPPASAQETPKVRDMSSRLSMEKAKTDLGEQFTPTPPKSPRPETVPGIGQGNVSPGRRSRLISRESHKAKNALSVTIFPENEETASQGGMEEEGATAAKHLPPVMEEALESVKEMMIETNLDEVQQKQLNALRSSFMSQHEKEFHLNEEERDRTLAIFGLATQVSTEAIFLGFEPSSIFQTFAKLAAIPLSKLGGDVNVGQKPPQKLYDKATSPFKELTAVKQLQTDEELYRAQEETSEQPSQAPAQEEPKPEDPASTVPETPHDAQHLSDQAANEEVELPKTPASLAPSRMQSDLVPASIHSLTASAAEGAQGGVDSRLSQAHSRVSSGQKRSATPNATRKSVEPSRPDTGADGRMSSQTSSLSQHKAKIAERRQSIDQRRKMSQSIMVTSRPVSELEVDEDGDMPFPEDVKTTLDVGTSPMSLHTKRHMALADHPIVNEYMKTYNGIVKFKDDVAQVLLNKEMLQASQMLSEIEGVLFDRGEKVIPQIEKMTKNVYTLFEEITSLLSSIIINDRGPVVSSILNVSRDPTRTMTRERSSESLRGATRDSQRTIGTKMTPTSADSGNRRIQELEQQYDHLQNLFQDETKKHQDEVNHNQVVMMGMQDTIKELEKELSGLRKSLAQSPGQYSTQLEHPDSAVMFTRLDSDRNSRAMKSAVNDSKLSPDLYKDAVDQMQAYVSLPAQRLAHLVRKFVHHCRMKEIEETVRQSKSLNNEVFQVLDRMETIQNVRAQRWAEKMDEMGNTRLQLAQLLTETLDAIEQESGIFLIKPHYSYRGRPFGHAGYNGPLSKPFKNYLASIRDRQHSAYVPAPTPASNSRSATYRRYGQNPPAADVPVGIPEQRGPVTEGEMLTGSAVNWVGEVPRPVWSMSSSHVKSALESGYPYQTSLVNTPRMLDLDINRMLIGQNQISTKVDSSLSDDRLVNAANTNLRSYVTVNRPSAQPIVTKDKRPRSHTGFVDGSVPPSTPMASVPGSAHDKKVRIAETSDIPTVLPSISPLPPITPREKKTPTPSEQAHQEDLAGHQAPLELPQSAQGASIPPTPADVEERADSPPLAHVTKIVTKTPSAQSNRNFDPDKEEED</sequence>
<gene>
    <name evidence="4" type="primary">LOC106178794</name>
</gene>
<feature type="compositionally biased region" description="Polar residues" evidence="2">
    <location>
        <begin position="1099"/>
        <end position="1121"/>
    </location>
</feature>
<feature type="region of interest" description="Disordered" evidence="2">
    <location>
        <begin position="1088"/>
        <end position="1189"/>
    </location>
</feature>
<feature type="region of interest" description="Disordered" evidence="2">
    <location>
        <begin position="447"/>
        <end position="498"/>
    </location>
</feature>
<keyword evidence="1" id="KW-0175">Coiled coil</keyword>
<feature type="region of interest" description="Disordered" evidence="2">
    <location>
        <begin position="1011"/>
        <end position="1058"/>
    </location>
</feature>
<dbReference type="KEGG" id="lak:106178794"/>
<evidence type="ECO:0000256" key="1">
    <source>
        <dbReference type="SAM" id="Coils"/>
    </source>
</evidence>
<dbReference type="InParanoid" id="A0A1S3K513"/>
<feature type="compositionally biased region" description="Basic and acidic residues" evidence="2">
    <location>
        <begin position="1150"/>
        <end position="1162"/>
    </location>
</feature>
<feature type="compositionally biased region" description="Basic and acidic residues" evidence="2">
    <location>
        <begin position="790"/>
        <end position="808"/>
    </location>
</feature>
<name>A0A1S3K513_LINAN</name>
<feature type="compositionally biased region" description="Polar residues" evidence="2">
    <location>
        <begin position="1165"/>
        <end position="1174"/>
    </location>
</feature>
<feature type="region of interest" description="Disordered" evidence="2">
    <location>
        <begin position="739"/>
        <end position="838"/>
    </location>
</feature>
<feature type="compositionally biased region" description="Low complexity" evidence="2">
    <location>
        <begin position="709"/>
        <end position="721"/>
    </location>
</feature>
<dbReference type="GeneID" id="106178794"/>
<dbReference type="RefSeq" id="XP_013417597.1">
    <property type="nucleotide sequence ID" value="XM_013562143.2"/>
</dbReference>
<feature type="compositionally biased region" description="Basic and acidic residues" evidence="2">
    <location>
        <begin position="1310"/>
        <end position="1331"/>
    </location>
</feature>
<keyword evidence="3" id="KW-1185">Reference proteome</keyword>
<dbReference type="PANTHER" id="PTHR37915">
    <property type="match status" value="1"/>
</dbReference>
<accession>A0A1S3K513</accession>
<feature type="compositionally biased region" description="Polar residues" evidence="2">
    <location>
        <begin position="1842"/>
        <end position="1853"/>
    </location>
</feature>
<feature type="region of interest" description="Disordered" evidence="2">
    <location>
        <begin position="699"/>
        <end position="721"/>
    </location>
</feature>
<evidence type="ECO:0000313" key="3">
    <source>
        <dbReference type="Proteomes" id="UP000085678"/>
    </source>
</evidence>
<feature type="compositionally biased region" description="Polar residues" evidence="2">
    <location>
        <begin position="1137"/>
        <end position="1146"/>
    </location>
</feature>